<keyword evidence="2" id="KW-0449">Lipoprotein</keyword>
<feature type="chain" id="PRO_5001478163" evidence="1">
    <location>
        <begin position="18"/>
        <end position="172"/>
    </location>
</feature>
<accession>A0A015SLS1</accession>
<dbReference type="PROSITE" id="PS51257">
    <property type="entry name" value="PROKAR_LIPOPROTEIN"/>
    <property type="match status" value="1"/>
</dbReference>
<gene>
    <name evidence="2" type="ORF">M124_3199</name>
</gene>
<keyword evidence="1" id="KW-0732">Signal</keyword>
<protein>
    <submittedName>
        <fullName evidence="2">Putative lipoprotein</fullName>
    </submittedName>
</protein>
<feature type="signal peptide" evidence="1">
    <location>
        <begin position="1"/>
        <end position="17"/>
    </location>
</feature>
<dbReference type="RefSeq" id="WP_005817434.1">
    <property type="nucleotide sequence ID" value="NZ_JGCY01000379.1"/>
</dbReference>
<evidence type="ECO:0000313" key="2">
    <source>
        <dbReference type="EMBL" id="EXY73134.1"/>
    </source>
</evidence>
<reference evidence="2 3" key="1">
    <citation type="submission" date="2014-02" db="EMBL/GenBank/DDBJ databases">
        <authorList>
            <person name="Sears C."/>
            <person name="Carroll K."/>
            <person name="Sack B.R."/>
            <person name="Qadri F."/>
            <person name="Myers L.L."/>
            <person name="Chung G.-T."/>
            <person name="Escheverria P."/>
            <person name="Fraser C.M."/>
            <person name="Sadzewicz L."/>
            <person name="Shefchek K.A."/>
            <person name="Tallon L."/>
            <person name="Das S.P."/>
            <person name="Daugherty S."/>
            <person name="Mongodin E.F."/>
        </authorList>
    </citation>
    <scope>NUCLEOTIDE SEQUENCE [LARGE SCALE GENOMIC DNA]</scope>
    <source>
        <strain evidence="3">3988T(B)14</strain>
    </source>
</reference>
<proteinExistence type="predicted"/>
<dbReference type="Proteomes" id="UP000020529">
    <property type="component" value="Unassembled WGS sequence"/>
</dbReference>
<comment type="caution">
    <text evidence="2">The sequence shown here is derived from an EMBL/GenBank/DDBJ whole genome shotgun (WGS) entry which is preliminary data.</text>
</comment>
<dbReference type="EMBL" id="JGCY01000379">
    <property type="protein sequence ID" value="EXY73134.1"/>
    <property type="molecule type" value="Genomic_DNA"/>
</dbReference>
<dbReference type="AlphaFoldDB" id="A0A015SLS1"/>
<evidence type="ECO:0000256" key="1">
    <source>
        <dbReference type="SAM" id="SignalP"/>
    </source>
</evidence>
<evidence type="ECO:0000313" key="3">
    <source>
        <dbReference type="Proteomes" id="UP000020529"/>
    </source>
</evidence>
<dbReference type="PATRIC" id="fig|1339315.3.peg.3867"/>
<sequence>MKKHFVWLLLLFPLLLAGCYGEEDKEKDQGDYIWDFINYNIYFSVKDAAGNNLLDPQVASNILGNEITVEYGDKSFPLENSVDTRFNMPRPLGLRKEVLGEAKERVLSFGEFSPEHQYKGETFTIHWGDGTKDVVKFDLYITWKKQNPTIHKRLYLNDKEYSKDSFLIKIVK</sequence>
<organism evidence="2 3">
    <name type="scientific">Bacteroides fragilis str. 3988T(B)14</name>
    <dbReference type="NCBI Taxonomy" id="1339315"/>
    <lineage>
        <taxon>Bacteria</taxon>
        <taxon>Pseudomonadati</taxon>
        <taxon>Bacteroidota</taxon>
        <taxon>Bacteroidia</taxon>
        <taxon>Bacteroidales</taxon>
        <taxon>Bacteroidaceae</taxon>
        <taxon>Bacteroides</taxon>
    </lineage>
</organism>
<name>A0A015SLS1_BACFG</name>